<dbReference type="Pfam" id="PF00583">
    <property type="entry name" value="Acetyltransf_1"/>
    <property type="match status" value="1"/>
</dbReference>
<reference evidence="5" key="2">
    <citation type="submission" date="2013-09" db="EMBL/GenBank/DDBJ databases">
        <authorList>
            <person name="Wang G."/>
            <person name="Yang Y."/>
            <person name="Su Y."/>
        </authorList>
    </citation>
    <scope>NUCLEOTIDE SEQUENCE</scope>
    <source>
        <strain evidence="5">ATCC 39006</strain>
    </source>
</reference>
<dbReference type="STRING" id="104623.Ser39006_03035"/>
<reference evidence="5 6" key="1">
    <citation type="journal article" date="2013" name="Genome Announc.">
        <title>Draft genome sequence of Serratia sp. strain ATCC 39006, a model bacterium for analysis of the biosynthesis and regulation of prodigiosin, a carbapenem, and gas vesicles.</title>
        <authorList>
            <person name="Fineran P.C."/>
            <person name="Iglesias Cans M.C."/>
            <person name="Ramsay J.P."/>
            <person name="Wilf N.M."/>
            <person name="Cossyleon D."/>
            <person name="McNeil M.B."/>
            <person name="Williamson N.R."/>
            <person name="Monson R.E."/>
            <person name="Becher S.A."/>
            <person name="Stanton J.A."/>
            <person name="Brugger K."/>
            <person name="Brown S.D."/>
            <person name="Salmond G.P."/>
        </authorList>
    </citation>
    <scope>NUCLEOTIDE SEQUENCE [LARGE SCALE GENOMIC DNA]</scope>
    <source>
        <strain evidence="5">ATCC 39006</strain>
        <strain evidence="6">ATCC 39006 / SC 11482</strain>
    </source>
</reference>
<dbReference type="PROSITE" id="PS51186">
    <property type="entry name" value="GNAT"/>
    <property type="match status" value="1"/>
</dbReference>
<accession>A0A2I5TJR9</accession>
<reference evidence="4 7" key="3">
    <citation type="submission" date="2017-11" db="EMBL/GenBank/DDBJ databases">
        <title>Complete genome sequence of Serratia sp. ATCC 39006 LacA.</title>
        <authorList>
            <person name="Hampton H.G."/>
            <person name="Jackson S.A."/>
            <person name="Jauregui R."/>
            <person name="Poulter G.T.M."/>
            <person name="Salmond G.P.C."/>
            <person name="Fineran P.C."/>
        </authorList>
    </citation>
    <scope>NUCLEOTIDE SEQUENCE [LARGE SCALE GENOMIC DNA]</scope>
    <source>
        <strain evidence="4 7">ATCC 39006</strain>
    </source>
</reference>
<dbReference type="Gene3D" id="3.40.630.30">
    <property type="match status" value="1"/>
</dbReference>
<dbReference type="SUPFAM" id="SSF55729">
    <property type="entry name" value="Acyl-CoA N-acyltransferases (Nat)"/>
    <property type="match status" value="1"/>
</dbReference>
<gene>
    <name evidence="4" type="ORF">CWC46_12160</name>
    <name evidence="5" type="ORF">Ser39006_012165</name>
</gene>
<keyword evidence="1 5" id="KW-0808">Transferase</keyword>
<name>A0A2I5TJR9_SERS3</name>
<dbReference type="PANTHER" id="PTHR42919">
    <property type="entry name" value="N-ALPHA-ACETYLTRANSFERASE"/>
    <property type="match status" value="1"/>
</dbReference>
<evidence type="ECO:0000313" key="7">
    <source>
        <dbReference type="Proteomes" id="UP000233778"/>
    </source>
</evidence>
<dbReference type="KEGG" id="sera:Ser39006_012165"/>
<keyword evidence="6" id="KW-1185">Reference proteome</keyword>
<dbReference type="KEGG" id="serq:CWC46_12160"/>
<feature type="domain" description="N-acetyltransferase" evidence="3">
    <location>
        <begin position="18"/>
        <end position="168"/>
    </location>
</feature>
<dbReference type="Proteomes" id="UP000017700">
    <property type="component" value="Chromosome"/>
</dbReference>
<protein>
    <submittedName>
        <fullName evidence="5">N-acetyltransferase</fullName>
    </submittedName>
</protein>
<evidence type="ECO:0000256" key="1">
    <source>
        <dbReference type="ARBA" id="ARBA00022679"/>
    </source>
</evidence>
<proteinExistence type="predicted"/>
<dbReference type="InterPro" id="IPR016181">
    <property type="entry name" value="Acyl_CoA_acyltransferase"/>
</dbReference>
<keyword evidence="2" id="KW-0012">Acyltransferase</keyword>
<dbReference type="InterPro" id="IPR000182">
    <property type="entry name" value="GNAT_dom"/>
</dbReference>
<dbReference type="EMBL" id="CP025085">
    <property type="protein sequence ID" value="AUH00497.1"/>
    <property type="molecule type" value="Genomic_DNA"/>
</dbReference>
<evidence type="ECO:0000313" key="6">
    <source>
        <dbReference type="Proteomes" id="UP000017700"/>
    </source>
</evidence>
<evidence type="ECO:0000256" key="2">
    <source>
        <dbReference type="ARBA" id="ARBA00023315"/>
    </source>
</evidence>
<dbReference type="InterPro" id="IPR051556">
    <property type="entry name" value="N-term/lysine_N-AcTrnsfr"/>
</dbReference>
<dbReference type="RefSeq" id="WP_021016298.1">
    <property type="nucleotide sequence ID" value="NZ_CP025084.1"/>
</dbReference>
<dbReference type="EMBL" id="CP025084">
    <property type="protein sequence ID" value="AUH04817.1"/>
    <property type="molecule type" value="Genomic_DNA"/>
</dbReference>
<dbReference type="Proteomes" id="UP000233778">
    <property type="component" value="Chromosome"/>
</dbReference>
<dbReference type="AlphaFoldDB" id="A0A2I5TJR9"/>
<organism evidence="5 6">
    <name type="scientific">Serratia sp. (strain ATCC 39006)</name>
    <name type="common">Prodigiosinella confusarubida</name>
    <dbReference type="NCBI Taxonomy" id="104623"/>
    <lineage>
        <taxon>Bacteria</taxon>
        <taxon>Pseudomonadati</taxon>
        <taxon>Pseudomonadota</taxon>
        <taxon>Gammaproteobacteria</taxon>
        <taxon>Enterobacterales</taxon>
        <taxon>Pectobacteriaceae</taxon>
        <taxon>Prodigiosinella</taxon>
    </lineage>
</organism>
<evidence type="ECO:0000313" key="5">
    <source>
        <dbReference type="EMBL" id="AUH04817.1"/>
    </source>
</evidence>
<sequence length="168" mass="19471">MSILTECTGNDIGAYCNIFVEEYENDLIKNHHLSQSEAHKKAIDVFNSSFPDNRAEKNNSLLHINKMLNDKSYHVGYIWLLYFPKEQSVFIMDFYILHEYRNKKIGYEAMNDLISMIGRSNVTMIKLRVEPENQAAIGLYKKIGFDITGINMVRRITLKVGENDISNK</sequence>
<dbReference type="GO" id="GO:0016747">
    <property type="term" value="F:acyltransferase activity, transferring groups other than amino-acyl groups"/>
    <property type="evidence" value="ECO:0007669"/>
    <property type="project" value="InterPro"/>
</dbReference>
<dbReference type="PANTHER" id="PTHR42919:SF8">
    <property type="entry name" value="N-ALPHA-ACETYLTRANSFERASE 50"/>
    <property type="match status" value="1"/>
</dbReference>
<evidence type="ECO:0000259" key="3">
    <source>
        <dbReference type="PROSITE" id="PS51186"/>
    </source>
</evidence>
<reference evidence="5" key="4">
    <citation type="submission" date="2017-11" db="EMBL/GenBank/DDBJ databases">
        <title>Complete genome sequence of Serratia sp. ATCC 39006.</title>
        <authorList>
            <person name="Hampton H.G."/>
            <person name="Jackson S.A."/>
            <person name="Jauregui R."/>
            <person name="Poulter G.T.M."/>
            <person name="Salmond G.P.C."/>
            <person name="Fineran P.C."/>
        </authorList>
    </citation>
    <scope>NUCLEOTIDE SEQUENCE</scope>
    <source>
        <strain evidence="5">ATCC 39006</strain>
    </source>
</reference>
<dbReference type="OrthoDB" id="1858440at2"/>
<evidence type="ECO:0000313" key="4">
    <source>
        <dbReference type="EMBL" id="AUH00497.1"/>
    </source>
</evidence>